<dbReference type="EMBL" id="AP014957">
    <property type="protein sequence ID" value="BAS75611.1"/>
    <property type="molecule type" value="Genomic_DNA"/>
</dbReference>
<dbReference type="AlphaFoldDB" id="A0A0P0VBE6"/>
<organism evidence="1 2">
    <name type="scientific">Oryza sativa subsp. japonica</name>
    <name type="common">Rice</name>
    <dbReference type="NCBI Taxonomy" id="39947"/>
    <lineage>
        <taxon>Eukaryota</taxon>
        <taxon>Viridiplantae</taxon>
        <taxon>Streptophyta</taxon>
        <taxon>Embryophyta</taxon>
        <taxon>Tracheophyta</taxon>
        <taxon>Spermatophyta</taxon>
        <taxon>Magnoliopsida</taxon>
        <taxon>Liliopsida</taxon>
        <taxon>Poales</taxon>
        <taxon>Poaceae</taxon>
        <taxon>BOP clade</taxon>
        <taxon>Oryzoideae</taxon>
        <taxon>Oryzeae</taxon>
        <taxon>Oryzinae</taxon>
        <taxon>Oryza</taxon>
        <taxon>Oryza sativa</taxon>
    </lineage>
</organism>
<accession>A0A0P0VBE6</accession>
<keyword evidence="2" id="KW-1185">Reference proteome</keyword>
<reference evidence="1 2" key="3">
    <citation type="journal article" date="2013" name="Rice">
        <title>Improvement of the Oryza sativa Nipponbare reference genome using next generation sequence and optical map data.</title>
        <authorList>
            <person name="Kawahara Y."/>
            <person name="de la Bastide M."/>
            <person name="Hamilton J.P."/>
            <person name="Kanamori H."/>
            <person name="McCombie W.R."/>
            <person name="Ouyang S."/>
            <person name="Schwartz D.C."/>
            <person name="Tanaka T."/>
            <person name="Wu J."/>
            <person name="Zhou S."/>
            <person name="Childs K.L."/>
            <person name="Davidson R.M."/>
            <person name="Lin H."/>
            <person name="Quesada-Ocampo L."/>
            <person name="Vaillancourt B."/>
            <person name="Sakai H."/>
            <person name="Lee S.S."/>
            <person name="Kim J."/>
            <person name="Numa H."/>
            <person name="Itoh T."/>
            <person name="Buell C.R."/>
            <person name="Matsumoto T."/>
        </authorList>
    </citation>
    <scope>NUCLEOTIDE SEQUENCE [LARGE SCALE GENOMIC DNA]</scope>
    <source>
        <strain evidence="2">cv. Nipponbare</strain>
    </source>
</reference>
<evidence type="ECO:0000313" key="2">
    <source>
        <dbReference type="Proteomes" id="UP000059680"/>
    </source>
</evidence>
<dbReference type="Gramene" id="Os01t0886300-02">
    <property type="protein sequence ID" value="Os01t0886300-02"/>
    <property type="gene ID" value="Os01g0886300"/>
</dbReference>
<name>A0A0P0VBE6_ORYSJ</name>
<reference evidence="2" key="1">
    <citation type="journal article" date="2005" name="Nature">
        <title>The map-based sequence of the rice genome.</title>
        <authorList>
            <consortium name="International rice genome sequencing project (IRGSP)"/>
            <person name="Matsumoto T."/>
            <person name="Wu J."/>
            <person name="Kanamori H."/>
            <person name="Katayose Y."/>
            <person name="Fujisawa M."/>
            <person name="Namiki N."/>
            <person name="Mizuno H."/>
            <person name="Yamamoto K."/>
            <person name="Antonio B.A."/>
            <person name="Baba T."/>
            <person name="Sakata K."/>
            <person name="Nagamura Y."/>
            <person name="Aoki H."/>
            <person name="Arikawa K."/>
            <person name="Arita K."/>
            <person name="Bito T."/>
            <person name="Chiden Y."/>
            <person name="Fujitsuka N."/>
            <person name="Fukunaka R."/>
            <person name="Hamada M."/>
            <person name="Harada C."/>
            <person name="Hayashi A."/>
            <person name="Hijishita S."/>
            <person name="Honda M."/>
            <person name="Hosokawa S."/>
            <person name="Ichikawa Y."/>
            <person name="Idonuma A."/>
            <person name="Iijima M."/>
            <person name="Ikeda M."/>
            <person name="Ikeno M."/>
            <person name="Ito K."/>
            <person name="Ito S."/>
            <person name="Ito T."/>
            <person name="Ito Y."/>
            <person name="Ito Y."/>
            <person name="Iwabuchi A."/>
            <person name="Kamiya K."/>
            <person name="Karasawa W."/>
            <person name="Kurita K."/>
            <person name="Katagiri S."/>
            <person name="Kikuta A."/>
            <person name="Kobayashi H."/>
            <person name="Kobayashi N."/>
            <person name="Machita K."/>
            <person name="Maehara T."/>
            <person name="Masukawa M."/>
            <person name="Mizubayashi T."/>
            <person name="Mukai Y."/>
            <person name="Nagasaki H."/>
            <person name="Nagata Y."/>
            <person name="Naito S."/>
            <person name="Nakashima M."/>
            <person name="Nakama Y."/>
            <person name="Nakamichi Y."/>
            <person name="Nakamura M."/>
            <person name="Meguro A."/>
            <person name="Negishi M."/>
            <person name="Ohta I."/>
            <person name="Ohta T."/>
            <person name="Okamoto M."/>
            <person name="Ono N."/>
            <person name="Saji S."/>
            <person name="Sakaguchi M."/>
            <person name="Sakai K."/>
            <person name="Shibata M."/>
            <person name="Shimokawa T."/>
            <person name="Song J."/>
            <person name="Takazaki Y."/>
            <person name="Terasawa K."/>
            <person name="Tsugane M."/>
            <person name="Tsuji K."/>
            <person name="Ueda S."/>
            <person name="Waki K."/>
            <person name="Yamagata H."/>
            <person name="Yamamoto M."/>
            <person name="Yamamoto S."/>
            <person name="Yamane H."/>
            <person name="Yoshiki S."/>
            <person name="Yoshihara R."/>
            <person name="Yukawa K."/>
            <person name="Zhong H."/>
            <person name="Yano M."/>
            <person name="Yuan Q."/>
            <person name="Ouyang S."/>
            <person name="Liu J."/>
            <person name="Jones K.M."/>
            <person name="Gansberger K."/>
            <person name="Moffat K."/>
            <person name="Hill J."/>
            <person name="Bera J."/>
            <person name="Fadrosh D."/>
            <person name="Jin S."/>
            <person name="Johri S."/>
            <person name="Kim M."/>
            <person name="Overton L."/>
            <person name="Reardon M."/>
            <person name="Tsitrin T."/>
            <person name="Vuong H."/>
            <person name="Weaver B."/>
            <person name="Ciecko A."/>
            <person name="Tallon L."/>
            <person name="Jackson J."/>
            <person name="Pai G."/>
            <person name="Aken S.V."/>
            <person name="Utterback T."/>
            <person name="Reidmuller S."/>
            <person name="Feldblyum T."/>
            <person name="Hsiao J."/>
            <person name="Zismann V."/>
            <person name="Iobst S."/>
            <person name="de Vazeille A.R."/>
            <person name="Buell C.R."/>
            <person name="Ying K."/>
            <person name="Li Y."/>
            <person name="Lu T."/>
            <person name="Huang Y."/>
            <person name="Zhao Q."/>
            <person name="Feng Q."/>
            <person name="Zhang L."/>
            <person name="Zhu J."/>
            <person name="Weng Q."/>
            <person name="Mu J."/>
            <person name="Lu Y."/>
            <person name="Fan D."/>
            <person name="Liu Y."/>
            <person name="Guan J."/>
            <person name="Zhang Y."/>
            <person name="Yu S."/>
            <person name="Liu X."/>
            <person name="Zhang Y."/>
            <person name="Hong G."/>
            <person name="Han B."/>
            <person name="Choisne N."/>
            <person name="Demange N."/>
            <person name="Orjeda G."/>
            <person name="Samain S."/>
            <person name="Cattolico L."/>
            <person name="Pelletier E."/>
            <person name="Couloux A."/>
            <person name="Segurens B."/>
            <person name="Wincker P."/>
            <person name="D'Hont A."/>
            <person name="Scarpelli C."/>
            <person name="Weissenbach J."/>
            <person name="Salanoubat M."/>
            <person name="Quetier F."/>
            <person name="Yu Y."/>
            <person name="Kim H.R."/>
            <person name="Rambo T."/>
            <person name="Currie J."/>
            <person name="Collura K."/>
            <person name="Luo M."/>
            <person name="Yang T."/>
            <person name="Ammiraju J.S.S."/>
            <person name="Engler F."/>
            <person name="Soderlund C."/>
            <person name="Wing R.A."/>
            <person name="Palmer L.E."/>
            <person name="de la Bastide M."/>
            <person name="Spiegel L."/>
            <person name="Nascimento L."/>
            <person name="Zutavern T."/>
            <person name="O'Shaughnessy A."/>
            <person name="Dike S."/>
            <person name="Dedhia N."/>
            <person name="Preston R."/>
            <person name="Balija V."/>
            <person name="McCombie W.R."/>
            <person name="Chow T."/>
            <person name="Chen H."/>
            <person name="Chung M."/>
            <person name="Chen C."/>
            <person name="Shaw J."/>
            <person name="Wu H."/>
            <person name="Hsiao K."/>
            <person name="Chao Y."/>
            <person name="Chu M."/>
            <person name="Cheng C."/>
            <person name="Hour A."/>
            <person name="Lee P."/>
            <person name="Lin S."/>
            <person name="Lin Y."/>
            <person name="Liou J."/>
            <person name="Liu S."/>
            <person name="Hsing Y."/>
            <person name="Raghuvanshi S."/>
            <person name="Mohanty A."/>
            <person name="Bharti A.K."/>
            <person name="Gaur A."/>
            <person name="Gupta V."/>
            <person name="Kumar D."/>
            <person name="Ravi V."/>
            <person name="Vij S."/>
            <person name="Kapur A."/>
            <person name="Khurana P."/>
            <person name="Khurana P."/>
            <person name="Khurana J.P."/>
            <person name="Tyagi A.K."/>
            <person name="Gaikwad K."/>
            <person name="Singh A."/>
            <person name="Dalal V."/>
            <person name="Srivastava S."/>
            <person name="Dixit A."/>
            <person name="Pal A.K."/>
            <person name="Ghazi I.A."/>
            <person name="Yadav M."/>
            <person name="Pandit A."/>
            <person name="Bhargava A."/>
            <person name="Sureshbabu K."/>
            <person name="Batra K."/>
            <person name="Sharma T.R."/>
            <person name="Mohapatra T."/>
            <person name="Singh N.K."/>
            <person name="Messing J."/>
            <person name="Nelson A.B."/>
            <person name="Fuks G."/>
            <person name="Kavchok S."/>
            <person name="Keizer G."/>
            <person name="Linton E."/>
            <person name="Llaca V."/>
            <person name="Song R."/>
            <person name="Tanyolac B."/>
            <person name="Young S."/>
            <person name="Ho-Il K."/>
            <person name="Hahn J.H."/>
            <person name="Sangsakoo G."/>
            <person name="Vanavichit A."/>
            <person name="de Mattos Luiz.A.T."/>
            <person name="Zimmer P.D."/>
            <person name="Malone G."/>
            <person name="Dellagostin O."/>
            <person name="de Oliveira A.C."/>
            <person name="Bevan M."/>
            <person name="Bancroft I."/>
            <person name="Minx P."/>
            <person name="Cordum H."/>
            <person name="Wilson R."/>
            <person name="Cheng Z."/>
            <person name="Jin W."/>
            <person name="Jiang J."/>
            <person name="Leong S.A."/>
            <person name="Iwama H."/>
            <person name="Gojobori T."/>
            <person name="Itoh T."/>
            <person name="Niimura Y."/>
            <person name="Fujii Y."/>
            <person name="Habara T."/>
            <person name="Sakai H."/>
            <person name="Sato Y."/>
            <person name="Wilson G."/>
            <person name="Kumar K."/>
            <person name="McCouch S."/>
            <person name="Juretic N."/>
            <person name="Hoen D."/>
            <person name="Wright S."/>
            <person name="Bruskiewich R."/>
            <person name="Bureau T."/>
            <person name="Miyao A."/>
            <person name="Hirochika H."/>
            <person name="Nishikawa T."/>
            <person name="Kadowaki K."/>
            <person name="Sugiura M."/>
            <person name="Burr B."/>
            <person name="Sasaki T."/>
        </authorList>
    </citation>
    <scope>NUCLEOTIDE SEQUENCE [LARGE SCALE GENOMIC DNA]</scope>
    <source>
        <strain evidence="2">cv. Nipponbare</strain>
    </source>
</reference>
<gene>
    <name evidence="1" type="ordered locus">Os01g0886300</name>
    <name evidence="1" type="ORF">OSNPB_010886300</name>
</gene>
<protein>
    <submittedName>
        <fullName evidence="1">Os01g0886300 protein</fullName>
    </submittedName>
</protein>
<dbReference type="ExpressionAtlas" id="A0A0P0VBE6">
    <property type="expression patterns" value="baseline and differential"/>
</dbReference>
<feature type="non-terminal residue" evidence="1">
    <location>
        <position position="1"/>
    </location>
</feature>
<proteinExistence type="predicted"/>
<sequence length="113" mass="12474">GLSLPLSPPFSHPPLLSLPLSPPPCGCVLWWRGEREEEEESKNQKPRAAANPAQPGLVIIDCPTITTFLFFSSHIEESHLSIPYTYLFFSLVLGNLPSLLDFLCGFKGLHTIS</sequence>
<reference evidence="1 2" key="2">
    <citation type="journal article" date="2013" name="Plant Cell Physiol.">
        <title>Rice Annotation Project Database (RAP-DB): an integrative and interactive database for rice genomics.</title>
        <authorList>
            <person name="Sakai H."/>
            <person name="Lee S.S."/>
            <person name="Tanaka T."/>
            <person name="Numa H."/>
            <person name="Kim J."/>
            <person name="Kawahara Y."/>
            <person name="Wakimoto H."/>
            <person name="Yang C.C."/>
            <person name="Iwamoto M."/>
            <person name="Abe T."/>
            <person name="Yamada Y."/>
            <person name="Muto A."/>
            <person name="Inokuchi H."/>
            <person name="Ikemura T."/>
            <person name="Matsumoto T."/>
            <person name="Sasaki T."/>
            <person name="Itoh T."/>
        </authorList>
    </citation>
    <scope>NUCLEOTIDE SEQUENCE [LARGE SCALE GENOMIC DNA]</scope>
    <source>
        <strain evidence="2">cv. Nipponbare</strain>
    </source>
</reference>
<evidence type="ECO:0000313" key="1">
    <source>
        <dbReference type="EMBL" id="BAS75611.1"/>
    </source>
</evidence>
<dbReference type="Proteomes" id="UP000059680">
    <property type="component" value="Chromosome 1"/>
</dbReference>